<feature type="domain" description="AAA+ ATPase" evidence="8">
    <location>
        <begin position="36"/>
        <end position="204"/>
    </location>
</feature>
<dbReference type="GO" id="GO:0016887">
    <property type="term" value="F:ATP hydrolysis activity"/>
    <property type="evidence" value="ECO:0007669"/>
    <property type="project" value="InterPro"/>
</dbReference>
<name>A0A7K1J6W3_9BIFI</name>
<keyword evidence="6" id="KW-0406">Ion transport</keyword>
<dbReference type="InterPro" id="IPR003593">
    <property type="entry name" value="AAA+_ATPase"/>
</dbReference>
<dbReference type="AlphaFoldDB" id="A0A7K1J6W3"/>
<keyword evidence="4" id="KW-0410">Iron transport</keyword>
<dbReference type="PANTHER" id="PTHR42771">
    <property type="entry name" value="IRON(3+)-HYDROXAMATE IMPORT ATP-BINDING PROTEIN FHUC"/>
    <property type="match status" value="1"/>
</dbReference>
<keyword evidence="9" id="KW-0547">Nucleotide-binding</keyword>
<reference evidence="9 10" key="1">
    <citation type="submission" date="2019-09" db="EMBL/GenBank/DDBJ databases">
        <title>Bifidobacterium canis sp. nov., isolated from the digestive tract of German Shepherd dog puppy.</title>
        <authorList>
            <person name="Bunesova V."/>
        </authorList>
    </citation>
    <scope>NUCLEOTIDE SEQUENCE [LARGE SCALE GENOMIC DNA]</scope>
    <source>
        <strain evidence="9 10">GSD1FS</strain>
    </source>
</reference>
<dbReference type="InterPro" id="IPR003959">
    <property type="entry name" value="ATPase_AAA_core"/>
</dbReference>
<dbReference type="GO" id="GO:0006826">
    <property type="term" value="P:iron ion transport"/>
    <property type="evidence" value="ECO:0007669"/>
    <property type="project" value="UniProtKB-KW"/>
</dbReference>
<evidence type="ECO:0000259" key="8">
    <source>
        <dbReference type="SMART" id="SM00382"/>
    </source>
</evidence>
<dbReference type="GO" id="GO:0005524">
    <property type="term" value="F:ATP binding"/>
    <property type="evidence" value="ECO:0007669"/>
    <property type="project" value="UniProtKB-KW"/>
</dbReference>
<dbReference type="SUPFAM" id="SSF52540">
    <property type="entry name" value="P-loop containing nucleoside triphosphate hydrolases"/>
    <property type="match status" value="1"/>
</dbReference>
<comment type="caution">
    <text evidence="9">The sequence shown here is derived from an EMBL/GenBank/DDBJ whole genome shotgun (WGS) entry which is preliminary data.</text>
</comment>
<evidence type="ECO:0000256" key="1">
    <source>
        <dbReference type="ARBA" id="ARBA00004202"/>
    </source>
</evidence>
<dbReference type="GO" id="GO:0006302">
    <property type="term" value="P:double-strand break repair"/>
    <property type="evidence" value="ECO:0007669"/>
    <property type="project" value="InterPro"/>
</dbReference>
<dbReference type="InterPro" id="IPR051535">
    <property type="entry name" value="Siderophore_ABC-ATPase"/>
</dbReference>
<dbReference type="Pfam" id="PF13304">
    <property type="entry name" value="AAA_21"/>
    <property type="match status" value="1"/>
</dbReference>
<evidence type="ECO:0000256" key="4">
    <source>
        <dbReference type="ARBA" id="ARBA00022496"/>
    </source>
</evidence>
<keyword evidence="9" id="KW-0067">ATP-binding</keyword>
<keyword evidence="5" id="KW-0408">Iron</keyword>
<dbReference type="InterPro" id="IPR038729">
    <property type="entry name" value="Rad50/SbcC_AAA"/>
</dbReference>
<accession>A0A7K1J6W3</accession>
<evidence type="ECO:0000256" key="7">
    <source>
        <dbReference type="ARBA" id="ARBA00023136"/>
    </source>
</evidence>
<evidence type="ECO:0000256" key="2">
    <source>
        <dbReference type="ARBA" id="ARBA00022448"/>
    </source>
</evidence>
<protein>
    <submittedName>
        <fullName evidence="9">ABC transporter ATP-binding protein</fullName>
    </submittedName>
</protein>
<dbReference type="EMBL" id="WNLP01000009">
    <property type="protein sequence ID" value="MUH60301.1"/>
    <property type="molecule type" value="Genomic_DNA"/>
</dbReference>
<comment type="subcellular location">
    <subcellularLocation>
        <location evidence="1">Cell membrane</location>
        <topology evidence="1">Peripheral membrane protein</topology>
    </subcellularLocation>
</comment>
<evidence type="ECO:0000256" key="6">
    <source>
        <dbReference type="ARBA" id="ARBA00023065"/>
    </source>
</evidence>
<dbReference type="SMART" id="SM00382">
    <property type="entry name" value="AAA"/>
    <property type="match status" value="1"/>
</dbReference>
<keyword evidence="7" id="KW-0472">Membrane</keyword>
<dbReference type="PANTHER" id="PTHR42771:SF2">
    <property type="entry name" value="IRON(3+)-HYDROXAMATE IMPORT ATP-BINDING PROTEIN FHUC"/>
    <property type="match status" value="1"/>
</dbReference>
<dbReference type="GO" id="GO:0005886">
    <property type="term" value="C:plasma membrane"/>
    <property type="evidence" value="ECO:0007669"/>
    <property type="project" value="UniProtKB-SubCell"/>
</dbReference>
<dbReference type="Pfam" id="PF13476">
    <property type="entry name" value="AAA_23"/>
    <property type="match status" value="1"/>
</dbReference>
<dbReference type="RefSeq" id="WP_155589134.1">
    <property type="nucleotide sequence ID" value="NZ_WNLP01000009.1"/>
</dbReference>
<dbReference type="Gene3D" id="3.40.50.300">
    <property type="entry name" value="P-loop containing nucleotide triphosphate hydrolases"/>
    <property type="match status" value="2"/>
</dbReference>
<evidence type="ECO:0000313" key="9">
    <source>
        <dbReference type="EMBL" id="MUH60301.1"/>
    </source>
</evidence>
<keyword evidence="10" id="KW-1185">Reference proteome</keyword>
<gene>
    <name evidence="9" type="ORF">GSD1FS_1668</name>
</gene>
<dbReference type="InterPro" id="IPR027417">
    <property type="entry name" value="P-loop_NTPase"/>
</dbReference>
<sequence length="234" mass="25837">MNELIISGLRIDWDLLADSYVSRIPALRSVDELEFSSNVTFFTGENGSGKSTLLEAIALACGFSAEGGSRNFHFSTFDDTSDLIDAITLYRKRSIPQSSFFLRAESFFTMATQAADYDGGRSVLSSMHEMSHGESFMELLLSRTGTGLFLLDEPESALSAQRQLTLLAHMHEMAGAGSQFIVATHSPILLGLPGASILRFDDDGVHPCAYEDTDSYRVTEMFINHRELLLHHLL</sequence>
<keyword evidence="3" id="KW-1003">Cell membrane</keyword>
<evidence type="ECO:0000313" key="10">
    <source>
        <dbReference type="Proteomes" id="UP000487882"/>
    </source>
</evidence>
<proteinExistence type="predicted"/>
<dbReference type="Proteomes" id="UP000487882">
    <property type="component" value="Unassembled WGS sequence"/>
</dbReference>
<keyword evidence="2" id="KW-0813">Transport</keyword>
<evidence type="ECO:0000256" key="3">
    <source>
        <dbReference type="ARBA" id="ARBA00022475"/>
    </source>
</evidence>
<organism evidence="9 10">
    <name type="scientific">Bifidobacterium canis</name>
    <dbReference type="NCBI Taxonomy" id="2610880"/>
    <lineage>
        <taxon>Bacteria</taxon>
        <taxon>Bacillati</taxon>
        <taxon>Actinomycetota</taxon>
        <taxon>Actinomycetes</taxon>
        <taxon>Bifidobacteriales</taxon>
        <taxon>Bifidobacteriaceae</taxon>
        <taxon>Bifidobacterium</taxon>
    </lineage>
</organism>
<evidence type="ECO:0000256" key="5">
    <source>
        <dbReference type="ARBA" id="ARBA00023004"/>
    </source>
</evidence>